<feature type="signal peptide" evidence="3">
    <location>
        <begin position="1"/>
        <end position="25"/>
    </location>
</feature>
<keyword evidence="2" id="KW-0472">Membrane</keyword>
<keyword evidence="3" id="KW-0732">Signal</keyword>
<dbReference type="GO" id="GO:0005783">
    <property type="term" value="C:endoplasmic reticulum"/>
    <property type="evidence" value="ECO:0007669"/>
    <property type="project" value="TreeGrafter"/>
</dbReference>
<reference evidence="4" key="1">
    <citation type="submission" date="2022-07" db="EMBL/GenBank/DDBJ databases">
        <authorList>
            <person name="Macas J."/>
            <person name="Novak P."/>
            <person name="Neumann P."/>
        </authorList>
    </citation>
    <scope>NUCLEOTIDE SEQUENCE</scope>
</reference>
<keyword evidence="5" id="KW-1185">Reference proteome</keyword>
<gene>
    <name evidence="4" type="ORF">CEURO_LOCUS20464</name>
</gene>
<dbReference type="InterPro" id="IPR053224">
    <property type="entry name" value="Sensory_adhesion_molecule"/>
</dbReference>
<evidence type="ECO:0000313" key="4">
    <source>
        <dbReference type="EMBL" id="CAH9114621.1"/>
    </source>
</evidence>
<dbReference type="Gene3D" id="2.120.10.30">
    <property type="entry name" value="TolB, C-terminal domain"/>
    <property type="match status" value="1"/>
</dbReference>
<dbReference type="SUPFAM" id="SSF101898">
    <property type="entry name" value="NHL repeat"/>
    <property type="match status" value="1"/>
</dbReference>
<evidence type="ECO:0000256" key="3">
    <source>
        <dbReference type="SAM" id="SignalP"/>
    </source>
</evidence>
<organism evidence="4 5">
    <name type="scientific">Cuscuta europaea</name>
    <name type="common">European dodder</name>
    <dbReference type="NCBI Taxonomy" id="41803"/>
    <lineage>
        <taxon>Eukaryota</taxon>
        <taxon>Viridiplantae</taxon>
        <taxon>Streptophyta</taxon>
        <taxon>Embryophyta</taxon>
        <taxon>Tracheophyta</taxon>
        <taxon>Spermatophyta</taxon>
        <taxon>Magnoliopsida</taxon>
        <taxon>eudicotyledons</taxon>
        <taxon>Gunneridae</taxon>
        <taxon>Pentapetalae</taxon>
        <taxon>asterids</taxon>
        <taxon>lamiids</taxon>
        <taxon>Solanales</taxon>
        <taxon>Convolvulaceae</taxon>
        <taxon>Cuscuteae</taxon>
        <taxon>Cuscuta</taxon>
        <taxon>Cuscuta subgen. Cuscuta</taxon>
    </lineage>
</organism>
<name>A0A9P0ZTG0_CUSEU</name>
<evidence type="ECO:0008006" key="6">
    <source>
        <dbReference type="Google" id="ProtNLM"/>
    </source>
</evidence>
<evidence type="ECO:0000256" key="1">
    <source>
        <dbReference type="SAM" id="MobiDB-lite"/>
    </source>
</evidence>
<feature type="transmembrane region" description="Helical" evidence="2">
    <location>
        <begin position="346"/>
        <end position="364"/>
    </location>
</feature>
<keyword evidence="2" id="KW-0812">Transmembrane</keyword>
<dbReference type="PANTHER" id="PTHR31460">
    <property type="match status" value="1"/>
</dbReference>
<protein>
    <recommendedName>
        <fullName evidence="6">SMP-30/Gluconolactonase/LRE-like region domain-containing protein</fullName>
    </recommendedName>
</protein>
<comment type="caution">
    <text evidence="4">The sequence shown here is derived from an EMBL/GenBank/DDBJ whole genome shotgun (WGS) entry which is preliminary data.</text>
</comment>
<feature type="region of interest" description="Disordered" evidence="1">
    <location>
        <begin position="140"/>
        <end position="159"/>
    </location>
</feature>
<evidence type="ECO:0000256" key="2">
    <source>
        <dbReference type="SAM" id="Phobius"/>
    </source>
</evidence>
<sequence length="378" mass="41794">MMRPTSTATVILFFCILFLLGPAACRRPHVINFRSDDLFPESFTWDPKSQHFILGSLRYPKLVSVSDAGVSETLISDASLPPNSSILGIALDRIHYRILAVVHRPPSSPSTEPFNALAAYDLISLRRLFLTPLINEDGNNPIASVTDDPDSSEPSSVASDVTTDFSGNAYVTDSGRDLIWKVNIDGEASVLSRSKAFESVDRVVDCKNCGLNGIVYNSKGYLLVVQSITGKLFKVDVDTGRAKAVLLNKVLTEAVGIAARRDGVVVVVSRQKLYFLKSHDSWMEGAVYDETALVEERFASAVTVGEEDRVYVLYGHIPEGITVNAERGEFGITEIESGKEISEDNVWVFVLIGLGLVYFMFWRFQMRHLVDSMNKKRA</sequence>
<dbReference type="PANTHER" id="PTHR31460:SF3">
    <property type="entry name" value="MESOCENTIN"/>
    <property type="match status" value="1"/>
</dbReference>
<feature type="chain" id="PRO_5040188920" description="SMP-30/Gluconolactonase/LRE-like region domain-containing protein" evidence="3">
    <location>
        <begin position="26"/>
        <end position="378"/>
    </location>
</feature>
<keyword evidence="2" id="KW-1133">Transmembrane helix</keyword>
<evidence type="ECO:0000313" key="5">
    <source>
        <dbReference type="Proteomes" id="UP001152484"/>
    </source>
</evidence>
<dbReference type="AlphaFoldDB" id="A0A9P0ZTG0"/>
<dbReference type="Proteomes" id="UP001152484">
    <property type="component" value="Unassembled WGS sequence"/>
</dbReference>
<dbReference type="EMBL" id="CAMAPE010000065">
    <property type="protein sequence ID" value="CAH9114621.1"/>
    <property type="molecule type" value="Genomic_DNA"/>
</dbReference>
<accession>A0A9P0ZTG0</accession>
<dbReference type="InterPro" id="IPR011042">
    <property type="entry name" value="6-blade_b-propeller_TolB-like"/>
</dbReference>
<proteinExistence type="predicted"/>
<dbReference type="OrthoDB" id="1885092at2759"/>